<evidence type="ECO:0000313" key="1">
    <source>
        <dbReference type="EMBL" id="EFA22795.1"/>
    </source>
</evidence>
<gene>
    <name evidence="1" type="ORF">BIFGAL_03829</name>
</gene>
<dbReference type="EMBL" id="ABXB03000003">
    <property type="protein sequence ID" value="EFA22795.1"/>
    <property type="molecule type" value="Genomic_DNA"/>
</dbReference>
<proteinExistence type="predicted"/>
<accession>D1NVE4</accession>
<evidence type="ECO:0000313" key="2">
    <source>
        <dbReference type="Proteomes" id="UP000003656"/>
    </source>
</evidence>
<name>D1NVE4_9BIFI</name>
<dbReference type="Proteomes" id="UP000003656">
    <property type="component" value="Unassembled WGS sequence"/>
</dbReference>
<sequence>MARAEQSLGIHACIAHSLIALQIHARRGVSATLSSSCCAAQWRTAQQPLLVLSQYSCRSTIIHEL</sequence>
<comment type="caution">
    <text evidence="1">The sequence shown here is derived from an EMBL/GenBank/DDBJ whole genome shotgun (WGS) entry which is preliminary data.</text>
</comment>
<dbReference type="AlphaFoldDB" id="D1NVE4"/>
<dbReference type="STRING" id="561180.BIFGAL_03829"/>
<protein>
    <submittedName>
        <fullName evidence="1">Uncharacterized protein</fullName>
    </submittedName>
</protein>
<reference evidence="1 2" key="1">
    <citation type="submission" date="2009-11" db="EMBL/GenBank/DDBJ databases">
        <authorList>
            <person name="Weinstock G."/>
            <person name="Sodergren E."/>
            <person name="Clifton S."/>
            <person name="Fulton L."/>
            <person name="Fulton B."/>
            <person name="Courtney L."/>
            <person name="Fronick C."/>
            <person name="Harrison M."/>
            <person name="Strong C."/>
            <person name="Farmer C."/>
            <person name="Delahaunty K."/>
            <person name="Markovic C."/>
            <person name="Hall O."/>
            <person name="Minx P."/>
            <person name="Tomlinson C."/>
            <person name="Mitreva M."/>
            <person name="Nelson J."/>
            <person name="Hou S."/>
            <person name="Wollam A."/>
            <person name="Pepin K.H."/>
            <person name="Johnson M."/>
            <person name="Bhonagiri V."/>
            <person name="Nash W.E."/>
            <person name="Warren W."/>
            <person name="Chinwalla A."/>
            <person name="Mardis E.R."/>
            <person name="Wilson R.K."/>
        </authorList>
    </citation>
    <scope>NUCLEOTIDE SEQUENCE [LARGE SCALE GENOMIC DNA]</scope>
    <source>
        <strain evidence="1 2">DSM 20093</strain>
    </source>
</reference>
<organism evidence="1 2">
    <name type="scientific">Bifidobacterium gallicum DSM 20093 = LMG 11596</name>
    <dbReference type="NCBI Taxonomy" id="561180"/>
    <lineage>
        <taxon>Bacteria</taxon>
        <taxon>Bacillati</taxon>
        <taxon>Actinomycetota</taxon>
        <taxon>Actinomycetes</taxon>
        <taxon>Bifidobacteriales</taxon>
        <taxon>Bifidobacteriaceae</taxon>
        <taxon>Bifidobacterium</taxon>
    </lineage>
</organism>